<dbReference type="Proteomes" id="UP001163714">
    <property type="component" value="Unassembled WGS sequence"/>
</dbReference>
<dbReference type="EMBL" id="JAPDMX010000023">
    <property type="protein sequence ID" value="MCW3172629.1"/>
    <property type="molecule type" value="Genomic_DNA"/>
</dbReference>
<dbReference type="InterPro" id="IPR039248">
    <property type="entry name" value="Ptase_RsbX"/>
</dbReference>
<dbReference type="Pfam" id="PF13581">
    <property type="entry name" value="HATPase_c_2"/>
    <property type="match status" value="1"/>
</dbReference>
<dbReference type="InterPro" id="IPR036890">
    <property type="entry name" value="HATPase_C_sf"/>
</dbReference>
<dbReference type="PANTHER" id="PTHR35801:SF1">
    <property type="entry name" value="PHOSPHOSERINE PHOSPHATASE RSBX"/>
    <property type="match status" value="1"/>
</dbReference>
<sequence>MLPEYVYIDTESDIMILINLVRHISLELGLSPFESSLIASACSEIATNVIRYATSGVAEVKLTDNRMGIEINIQDHGSGIPNLELAMTDGYSTFPTKSLGLGLGAAKRSCDEMIIDTGPKSTSITLKKYLPVCQNDIDIGVVSFPAEGESSNGDGYLIAKYGGDKVFVAVLDAAGKGSKAAKSTKILLTFLGHNYKLPFEQLIEIGHDFLLKNNESRGIELALVRITSQKIETLLLGNVSASVNCSNHSIPIQNGSLGLSVPEKIYVNNFERPKNFSMFMHTDGIIKVDSQQIFERMSSAQSTAEYIFNNHALVDDDATIVMINCQ</sequence>
<reference evidence="2" key="1">
    <citation type="submission" date="2022-10" db="EMBL/GenBank/DDBJ databases">
        <title>Shewanella flava sp. nov, isolated from the estuary of the Fenhe River into the Yellow River.</title>
        <authorList>
            <person name="Li Y."/>
        </authorList>
    </citation>
    <scope>NUCLEOTIDE SEQUENCE</scope>
    <source>
        <strain evidence="2">FYR11-62</strain>
    </source>
</reference>
<protein>
    <recommendedName>
        <fullName evidence="1">Histidine kinase/HSP90-like ATPase domain-containing protein</fullName>
    </recommendedName>
</protein>
<evidence type="ECO:0000259" key="1">
    <source>
        <dbReference type="Pfam" id="PF13581"/>
    </source>
</evidence>
<dbReference type="SUPFAM" id="SSF55874">
    <property type="entry name" value="ATPase domain of HSP90 chaperone/DNA topoisomerase II/histidine kinase"/>
    <property type="match status" value="1"/>
</dbReference>
<dbReference type="Gene3D" id="3.60.40.10">
    <property type="entry name" value="PPM-type phosphatase domain"/>
    <property type="match status" value="1"/>
</dbReference>
<organism evidence="2 3">
    <name type="scientific">Shewanella subflava</name>
    <dbReference type="NCBI Taxonomy" id="2986476"/>
    <lineage>
        <taxon>Bacteria</taxon>
        <taxon>Pseudomonadati</taxon>
        <taxon>Pseudomonadota</taxon>
        <taxon>Gammaproteobacteria</taxon>
        <taxon>Alteromonadales</taxon>
        <taxon>Shewanellaceae</taxon>
        <taxon>Shewanella</taxon>
    </lineage>
</organism>
<evidence type="ECO:0000313" key="3">
    <source>
        <dbReference type="Proteomes" id="UP001163714"/>
    </source>
</evidence>
<dbReference type="InterPro" id="IPR003594">
    <property type="entry name" value="HATPase_dom"/>
</dbReference>
<feature type="domain" description="Histidine kinase/HSP90-like ATPase" evidence="1">
    <location>
        <begin position="37"/>
        <end position="128"/>
    </location>
</feature>
<comment type="caution">
    <text evidence="2">The sequence shown here is derived from an EMBL/GenBank/DDBJ whole genome shotgun (WGS) entry which is preliminary data.</text>
</comment>
<evidence type="ECO:0000313" key="2">
    <source>
        <dbReference type="EMBL" id="MCW3172629.1"/>
    </source>
</evidence>
<accession>A0ABT3I9L9</accession>
<proteinExistence type="predicted"/>
<dbReference type="RefSeq" id="WP_264726165.1">
    <property type="nucleotide sequence ID" value="NZ_JAPDMX010000023.1"/>
</dbReference>
<gene>
    <name evidence="2" type="ORF">OHT75_09075</name>
</gene>
<name>A0ABT3I9L9_9GAMM</name>
<dbReference type="InterPro" id="IPR036457">
    <property type="entry name" value="PPM-type-like_dom_sf"/>
</dbReference>
<dbReference type="PANTHER" id="PTHR35801">
    <property type="entry name" value="PHOSPHOSERINE PHOSPHATASE RSBX"/>
    <property type="match status" value="1"/>
</dbReference>
<dbReference type="Gene3D" id="3.30.565.10">
    <property type="entry name" value="Histidine kinase-like ATPase, C-terminal domain"/>
    <property type="match status" value="1"/>
</dbReference>
<keyword evidence="3" id="KW-1185">Reference proteome</keyword>